<gene>
    <name evidence="1" type="ORF">ACFPN5_02635</name>
</gene>
<sequence>MHELQDMASRPAGNAHRGVWRARLHHRLMRLAALANRLDGAGDATIEGGVAVLTIGSAIFRSQDLLHEPSVDPRVRRCLGLLLNRLARVGKRPQRALHTMRRAEALLSVQVPAEAAFFGTANRLLANHLEFFRTGRNP</sequence>
<dbReference type="RefSeq" id="WP_379779825.1">
    <property type="nucleotide sequence ID" value="NZ_JBHSMU010000004.1"/>
</dbReference>
<dbReference type="InterPro" id="IPR006726">
    <property type="entry name" value="PHBA_efflux_AaeB/fusaric-R"/>
</dbReference>
<organism evidence="1 2">
    <name type="scientific">Massilia niabensis</name>
    <dbReference type="NCBI Taxonomy" id="544910"/>
    <lineage>
        <taxon>Bacteria</taxon>
        <taxon>Pseudomonadati</taxon>
        <taxon>Pseudomonadota</taxon>
        <taxon>Betaproteobacteria</taxon>
        <taxon>Burkholderiales</taxon>
        <taxon>Oxalobacteraceae</taxon>
        <taxon>Telluria group</taxon>
        <taxon>Massilia</taxon>
    </lineage>
</organism>
<dbReference type="EMBL" id="JBHSMU010000004">
    <property type="protein sequence ID" value="MFC5458705.1"/>
    <property type="molecule type" value="Genomic_DNA"/>
</dbReference>
<name>A0ABW0KYZ3_9BURK</name>
<evidence type="ECO:0000313" key="2">
    <source>
        <dbReference type="Proteomes" id="UP001596050"/>
    </source>
</evidence>
<evidence type="ECO:0000313" key="1">
    <source>
        <dbReference type="EMBL" id="MFC5458705.1"/>
    </source>
</evidence>
<keyword evidence="2" id="KW-1185">Reference proteome</keyword>
<reference evidence="2" key="1">
    <citation type="journal article" date="2019" name="Int. J. Syst. Evol. Microbiol.">
        <title>The Global Catalogue of Microorganisms (GCM) 10K type strain sequencing project: providing services to taxonomists for standard genome sequencing and annotation.</title>
        <authorList>
            <consortium name="The Broad Institute Genomics Platform"/>
            <consortium name="The Broad Institute Genome Sequencing Center for Infectious Disease"/>
            <person name="Wu L."/>
            <person name="Ma J."/>
        </authorList>
    </citation>
    <scope>NUCLEOTIDE SEQUENCE [LARGE SCALE GENOMIC DNA]</scope>
    <source>
        <strain evidence="2">KACC 12649</strain>
    </source>
</reference>
<comment type="caution">
    <text evidence="1">The sequence shown here is derived from an EMBL/GenBank/DDBJ whole genome shotgun (WGS) entry which is preliminary data.</text>
</comment>
<protein>
    <submittedName>
        <fullName evidence="1">FUSC family protein</fullName>
    </submittedName>
</protein>
<proteinExistence type="predicted"/>
<dbReference type="Pfam" id="PF04632">
    <property type="entry name" value="FUSC"/>
    <property type="match status" value="1"/>
</dbReference>
<accession>A0ABW0KYZ3</accession>
<dbReference type="Proteomes" id="UP001596050">
    <property type="component" value="Unassembled WGS sequence"/>
</dbReference>